<name>A0A1I8GLM7_9PLAT</name>
<dbReference type="Proteomes" id="UP000095280">
    <property type="component" value="Unplaced"/>
</dbReference>
<protein>
    <submittedName>
        <fullName evidence="3">Uncharacterized protein</fullName>
    </submittedName>
</protein>
<feature type="region of interest" description="Disordered" evidence="1">
    <location>
        <begin position="1"/>
        <end position="143"/>
    </location>
</feature>
<evidence type="ECO:0000256" key="1">
    <source>
        <dbReference type="SAM" id="MobiDB-lite"/>
    </source>
</evidence>
<keyword evidence="2" id="KW-1185">Reference proteome</keyword>
<sequence>MATRDPNQEPRANDTGVEPRHPRRHSEDMLGIRHQIPMAGQERDSATSADSVYQSRPVSQVSRNSQRLSRSLSLPSRSTNRQERDSGVANSQIIPDEDDATETSSSGSPRTPRASANSSGAEGDVESNSDPEWPERVAQQPKKSHKILRFVCRCVPGWNRSAFGPSSGALAFNCATTPGVELTGPIGGEEESV</sequence>
<organism evidence="2 3">
    <name type="scientific">Macrostomum lignano</name>
    <dbReference type="NCBI Taxonomy" id="282301"/>
    <lineage>
        <taxon>Eukaryota</taxon>
        <taxon>Metazoa</taxon>
        <taxon>Spiralia</taxon>
        <taxon>Lophotrochozoa</taxon>
        <taxon>Platyhelminthes</taxon>
        <taxon>Rhabditophora</taxon>
        <taxon>Macrostomorpha</taxon>
        <taxon>Macrostomida</taxon>
        <taxon>Macrostomidae</taxon>
        <taxon>Macrostomum</taxon>
    </lineage>
</organism>
<dbReference type="WBParaSite" id="maker-uti_cns_0002260-snap-gene-0.18-mRNA-1">
    <property type="protein sequence ID" value="maker-uti_cns_0002260-snap-gene-0.18-mRNA-1"/>
    <property type="gene ID" value="maker-uti_cns_0002260-snap-gene-0.18"/>
</dbReference>
<feature type="compositionally biased region" description="Polar residues" evidence="1">
    <location>
        <begin position="102"/>
        <end position="122"/>
    </location>
</feature>
<dbReference type="AlphaFoldDB" id="A0A1I8GLM7"/>
<feature type="compositionally biased region" description="Polar residues" evidence="1">
    <location>
        <begin position="46"/>
        <end position="57"/>
    </location>
</feature>
<feature type="compositionally biased region" description="Low complexity" evidence="1">
    <location>
        <begin position="58"/>
        <end position="79"/>
    </location>
</feature>
<feature type="compositionally biased region" description="Basic and acidic residues" evidence="1">
    <location>
        <begin position="1"/>
        <end position="31"/>
    </location>
</feature>
<evidence type="ECO:0000313" key="2">
    <source>
        <dbReference type="Proteomes" id="UP000095280"/>
    </source>
</evidence>
<accession>A0A1I8GLM7</accession>
<proteinExistence type="predicted"/>
<evidence type="ECO:0000313" key="3">
    <source>
        <dbReference type="WBParaSite" id="maker-uti_cns_0002260-snap-gene-0.18-mRNA-1"/>
    </source>
</evidence>
<reference evidence="3" key="1">
    <citation type="submission" date="2016-11" db="UniProtKB">
        <authorList>
            <consortium name="WormBaseParasite"/>
        </authorList>
    </citation>
    <scope>IDENTIFICATION</scope>
</reference>